<keyword evidence="1" id="KW-0670">Pyruvate</keyword>
<organism evidence="1">
    <name type="scientific">Rhizophora mucronata</name>
    <name type="common">Asiatic mangrove</name>
    <dbReference type="NCBI Taxonomy" id="61149"/>
    <lineage>
        <taxon>Eukaryota</taxon>
        <taxon>Viridiplantae</taxon>
        <taxon>Streptophyta</taxon>
        <taxon>Embryophyta</taxon>
        <taxon>Tracheophyta</taxon>
        <taxon>Spermatophyta</taxon>
        <taxon>Magnoliopsida</taxon>
        <taxon>eudicotyledons</taxon>
        <taxon>Gunneridae</taxon>
        <taxon>Pentapetalae</taxon>
        <taxon>rosids</taxon>
        <taxon>fabids</taxon>
        <taxon>Malpighiales</taxon>
        <taxon>Rhizophoraceae</taxon>
        <taxon>Rhizophora</taxon>
    </lineage>
</organism>
<protein>
    <submittedName>
        <fullName evidence="1">Dihydrolipoyllysine-residue acetyltransferase component 4 of pyruvate dehydrogenase complexic</fullName>
    </submittedName>
</protein>
<dbReference type="GO" id="GO:0016740">
    <property type="term" value="F:transferase activity"/>
    <property type="evidence" value="ECO:0007669"/>
    <property type="project" value="UniProtKB-KW"/>
</dbReference>
<reference evidence="1" key="1">
    <citation type="submission" date="2018-02" db="EMBL/GenBank/DDBJ databases">
        <title>Rhizophora mucronata_Transcriptome.</title>
        <authorList>
            <person name="Meera S.P."/>
            <person name="Sreeshan A."/>
            <person name="Augustine A."/>
        </authorList>
    </citation>
    <scope>NUCLEOTIDE SEQUENCE</scope>
    <source>
        <tissue evidence="1">Leaf</tissue>
    </source>
</reference>
<proteinExistence type="predicted"/>
<dbReference type="EMBL" id="GGEC01040912">
    <property type="protein sequence ID" value="MBX21396.1"/>
    <property type="molecule type" value="Transcribed_RNA"/>
</dbReference>
<evidence type="ECO:0000313" key="1">
    <source>
        <dbReference type="EMBL" id="MBX21396.1"/>
    </source>
</evidence>
<name>A0A2P2LTU4_RHIMU</name>
<keyword evidence="1" id="KW-0808">Transferase</keyword>
<dbReference type="AlphaFoldDB" id="A0A2P2LTU4"/>
<sequence>MRWYVLQTKRLNEEPSFASIPTNITCMLYFLSNFHSCKVTPLEMFLSMFLRIEITKFFRKKKSSLRF</sequence>
<accession>A0A2P2LTU4</accession>